<dbReference type="SUPFAM" id="SSF49879">
    <property type="entry name" value="SMAD/FHA domain"/>
    <property type="match status" value="1"/>
</dbReference>
<dbReference type="GO" id="GO:0005634">
    <property type="term" value="C:nucleus"/>
    <property type="evidence" value="ECO:0007669"/>
    <property type="project" value="TreeGrafter"/>
</dbReference>
<feature type="domain" description="Interferon regulatory factor-3" evidence="1">
    <location>
        <begin position="124"/>
        <end position="298"/>
    </location>
</feature>
<evidence type="ECO:0000259" key="1">
    <source>
        <dbReference type="SMART" id="SM01243"/>
    </source>
</evidence>
<reference evidence="3" key="1">
    <citation type="submission" date="2024-04" db="EMBL/GenBank/DDBJ databases">
        <title>Salinicola lusitanus LLJ914,a marine bacterium isolated from the Okinawa Trough.</title>
        <authorList>
            <person name="Li J."/>
        </authorList>
    </citation>
    <scope>NUCLEOTIDE SEQUENCE [LARGE SCALE GENOMIC DNA]</scope>
</reference>
<gene>
    <name evidence="2" type="ORF">WMY93_023542</name>
</gene>
<dbReference type="SMART" id="SM01243">
    <property type="entry name" value="IRF-3"/>
    <property type="match status" value="1"/>
</dbReference>
<dbReference type="Proteomes" id="UP001460270">
    <property type="component" value="Unassembled WGS sequence"/>
</dbReference>
<dbReference type="InterPro" id="IPR017855">
    <property type="entry name" value="SMAD-like_dom_sf"/>
</dbReference>
<dbReference type="PANTHER" id="PTHR11949">
    <property type="entry name" value="INTERFERON REGULATORY FACTOR"/>
    <property type="match status" value="1"/>
</dbReference>
<evidence type="ECO:0000313" key="2">
    <source>
        <dbReference type="EMBL" id="KAK7891579.1"/>
    </source>
</evidence>
<dbReference type="EMBL" id="JBBPFD010000017">
    <property type="protein sequence ID" value="KAK7891579.1"/>
    <property type="molecule type" value="Genomic_DNA"/>
</dbReference>
<organism evidence="2 3">
    <name type="scientific">Mugilogobius chulae</name>
    <name type="common">yellowstripe goby</name>
    <dbReference type="NCBI Taxonomy" id="88201"/>
    <lineage>
        <taxon>Eukaryota</taxon>
        <taxon>Metazoa</taxon>
        <taxon>Chordata</taxon>
        <taxon>Craniata</taxon>
        <taxon>Vertebrata</taxon>
        <taxon>Euteleostomi</taxon>
        <taxon>Actinopterygii</taxon>
        <taxon>Neopterygii</taxon>
        <taxon>Teleostei</taxon>
        <taxon>Neoteleostei</taxon>
        <taxon>Acanthomorphata</taxon>
        <taxon>Gobiaria</taxon>
        <taxon>Gobiiformes</taxon>
        <taxon>Gobioidei</taxon>
        <taxon>Gobiidae</taxon>
        <taxon>Gobionellinae</taxon>
        <taxon>Mugilogobius</taxon>
    </lineage>
</organism>
<dbReference type="InterPro" id="IPR019471">
    <property type="entry name" value="Interferon_reg_factor-3"/>
</dbReference>
<dbReference type="GO" id="GO:0000978">
    <property type="term" value="F:RNA polymerase II cis-regulatory region sequence-specific DNA binding"/>
    <property type="evidence" value="ECO:0007669"/>
    <property type="project" value="TreeGrafter"/>
</dbReference>
<dbReference type="GO" id="GO:0000981">
    <property type="term" value="F:DNA-binding transcription factor activity, RNA polymerase II-specific"/>
    <property type="evidence" value="ECO:0007669"/>
    <property type="project" value="TreeGrafter"/>
</dbReference>
<keyword evidence="3" id="KW-1185">Reference proteome</keyword>
<evidence type="ECO:0000313" key="3">
    <source>
        <dbReference type="Proteomes" id="UP001460270"/>
    </source>
</evidence>
<dbReference type="AlphaFoldDB" id="A0AAW0NGX6"/>
<comment type="caution">
    <text evidence="2">The sequence shown here is derived from an EMBL/GenBank/DDBJ whole genome shotgun (WGS) entry which is preliminary data.</text>
</comment>
<proteinExistence type="predicted"/>
<dbReference type="PANTHER" id="PTHR11949:SF2">
    <property type="entry name" value="INTERFERON REGULATORY FACTOR 7"/>
    <property type="match status" value="1"/>
</dbReference>
<dbReference type="Pfam" id="PF10401">
    <property type="entry name" value="IRF-3"/>
    <property type="match status" value="1"/>
</dbReference>
<name>A0AAW0NGX6_9GOBI</name>
<protein>
    <recommendedName>
        <fullName evidence="1">Interferon regulatory factor-3 domain-containing protein</fullName>
    </recommendedName>
</protein>
<sequence length="334" mass="37848">MIQDNSKNSDDPHKIFEIISTEGLAMQNSQEDSDLTPDIYSSPTEYFPPVSEINILNTFKALDISNNMPEQGWENNYMIPQSSPVVPSYPGVSASTNDVVIIPQSNSYFQPIPAQFNPPQPPPINNLEISIFYRKKEMLKTTVSCQFLQLHYPQETRGHDIQDAICFPSTDGLKDHKQIEFTNRILNSIQRGLLLQVDDTGIYGYRQDRCHVFTSTSDSDVAHPNPQKLPLDTKVQLLSFENYVQELRNFCENNSRSPEYTIKMCFGEKFPDGKALEKKLIVVKVVPLVCRYLHEQAQENGASSLHSSNISLQTSYNSLMDFINAYIGPPTVED</sequence>
<accession>A0AAW0NGX6</accession>
<dbReference type="GO" id="GO:0002376">
    <property type="term" value="P:immune system process"/>
    <property type="evidence" value="ECO:0007669"/>
    <property type="project" value="TreeGrafter"/>
</dbReference>
<dbReference type="InterPro" id="IPR008984">
    <property type="entry name" value="SMAD_FHA_dom_sf"/>
</dbReference>
<dbReference type="Gene3D" id="2.60.200.10">
    <property type="match status" value="1"/>
</dbReference>